<dbReference type="EMBL" id="FRAW01000015">
    <property type="protein sequence ID" value="SHK71546.1"/>
    <property type="molecule type" value="Genomic_DNA"/>
</dbReference>
<feature type="domain" description="Carbohydrate-binding" evidence="1">
    <location>
        <begin position="24"/>
        <end position="182"/>
    </location>
</feature>
<dbReference type="Pfam" id="PF16011">
    <property type="entry name" value="CBM9_2"/>
    <property type="match status" value="1"/>
</dbReference>
<evidence type="ECO:0000313" key="2">
    <source>
        <dbReference type="EMBL" id="SHK71546.1"/>
    </source>
</evidence>
<organism evidence="2 3">
    <name type="scientific">Fibrobacter intestinalis</name>
    <dbReference type="NCBI Taxonomy" id="28122"/>
    <lineage>
        <taxon>Bacteria</taxon>
        <taxon>Pseudomonadati</taxon>
        <taxon>Fibrobacterota</taxon>
        <taxon>Fibrobacteria</taxon>
        <taxon>Fibrobacterales</taxon>
        <taxon>Fibrobacteraceae</taxon>
        <taxon>Fibrobacter</taxon>
    </lineage>
</organism>
<dbReference type="RefSeq" id="WP_073304352.1">
    <property type="nucleotide sequence ID" value="NZ_FRAW01000015.1"/>
</dbReference>
<dbReference type="GO" id="GO:0004553">
    <property type="term" value="F:hydrolase activity, hydrolyzing O-glycosyl compounds"/>
    <property type="evidence" value="ECO:0007669"/>
    <property type="project" value="InterPro"/>
</dbReference>
<accession>A0A1M6UR26</accession>
<dbReference type="Proteomes" id="UP000184275">
    <property type="component" value="Unassembled WGS sequence"/>
</dbReference>
<keyword evidence="3" id="KW-1185">Reference proteome</keyword>
<dbReference type="GO" id="GO:0016052">
    <property type="term" value="P:carbohydrate catabolic process"/>
    <property type="evidence" value="ECO:0007669"/>
    <property type="project" value="InterPro"/>
</dbReference>
<dbReference type="CDD" id="cd09620">
    <property type="entry name" value="CBM9_like_3"/>
    <property type="match status" value="1"/>
</dbReference>
<proteinExistence type="predicted"/>
<dbReference type="InterPro" id="IPR010502">
    <property type="entry name" value="Carb-bd_dom_fam9"/>
</dbReference>
<name>A0A1M6UR26_9BACT</name>
<dbReference type="GO" id="GO:0030246">
    <property type="term" value="F:carbohydrate binding"/>
    <property type="evidence" value="ECO:0007669"/>
    <property type="project" value="InterPro"/>
</dbReference>
<dbReference type="SUPFAM" id="SSF49344">
    <property type="entry name" value="CBD9-like"/>
    <property type="match status" value="1"/>
</dbReference>
<protein>
    <submittedName>
        <fullName evidence="2">Carbohydrate-binding family 9</fullName>
    </submittedName>
</protein>
<dbReference type="Gene3D" id="2.60.40.1190">
    <property type="match status" value="1"/>
</dbReference>
<sequence length="183" mass="21400">MLLKQNPLWESKKEKNSPVVVAHLFKDNTFLHVRFQVSEPENCYASFIRQDGDHAWEDSCVEIFVQALDNPNEYINFEFTSKAFCYAARGRDRFHRKEFLRNRYSRILRSATAPVFQNGTVSWEIHVSIPAQLLGAENLAGKEIFGNLYKCADRALTPHYLTLFPISTERPDFHQPRFFQKLL</sequence>
<gene>
    <name evidence="2" type="ORF">SAMN05720469_11520</name>
</gene>
<reference evidence="3" key="1">
    <citation type="submission" date="2016-11" db="EMBL/GenBank/DDBJ databases">
        <authorList>
            <person name="Varghese N."/>
            <person name="Submissions S."/>
        </authorList>
    </citation>
    <scope>NUCLEOTIDE SEQUENCE [LARGE SCALE GENOMIC DNA]</scope>
    <source>
        <strain evidence="3">UWOS</strain>
    </source>
</reference>
<evidence type="ECO:0000313" key="3">
    <source>
        <dbReference type="Proteomes" id="UP000184275"/>
    </source>
</evidence>
<evidence type="ECO:0000259" key="1">
    <source>
        <dbReference type="Pfam" id="PF16011"/>
    </source>
</evidence>
<dbReference type="AlphaFoldDB" id="A0A1M6UR26"/>